<dbReference type="EMBL" id="BAAAMK010000009">
    <property type="protein sequence ID" value="GAA1963152.1"/>
    <property type="molecule type" value="Genomic_DNA"/>
</dbReference>
<dbReference type="Gene3D" id="3.40.190.10">
    <property type="entry name" value="Periplasmic binding protein-like II"/>
    <property type="match status" value="1"/>
</dbReference>
<dbReference type="Pfam" id="PF00496">
    <property type="entry name" value="SBP_bac_5"/>
    <property type="match status" value="1"/>
</dbReference>
<dbReference type="Proteomes" id="UP001499954">
    <property type="component" value="Unassembled WGS sequence"/>
</dbReference>
<keyword evidence="4 5" id="KW-0732">Signal</keyword>
<gene>
    <name evidence="7" type="ORF">GCM10009717_32400</name>
</gene>
<comment type="caution">
    <text evidence="7">The sequence shown here is derived from an EMBL/GenBank/DDBJ whole genome shotgun (WGS) entry which is preliminary data.</text>
</comment>
<dbReference type="SUPFAM" id="SSF53850">
    <property type="entry name" value="Periplasmic binding protein-like II"/>
    <property type="match status" value="1"/>
</dbReference>
<dbReference type="RefSeq" id="WP_157415782.1">
    <property type="nucleotide sequence ID" value="NZ_BAAAMK010000009.1"/>
</dbReference>
<organism evidence="7 8">
    <name type="scientific">Agromyces allii</name>
    <dbReference type="NCBI Taxonomy" id="393607"/>
    <lineage>
        <taxon>Bacteria</taxon>
        <taxon>Bacillati</taxon>
        <taxon>Actinomycetota</taxon>
        <taxon>Actinomycetes</taxon>
        <taxon>Micrococcales</taxon>
        <taxon>Microbacteriaceae</taxon>
        <taxon>Agromyces</taxon>
    </lineage>
</organism>
<evidence type="ECO:0000313" key="7">
    <source>
        <dbReference type="EMBL" id="GAA1963152.1"/>
    </source>
</evidence>
<protein>
    <submittedName>
        <fullName evidence="7">ABC transporter substrate-binding protein</fullName>
    </submittedName>
</protein>
<name>A0ABP5CFA3_9MICO</name>
<evidence type="ECO:0000256" key="3">
    <source>
        <dbReference type="ARBA" id="ARBA00022448"/>
    </source>
</evidence>
<dbReference type="CDD" id="cd08512">
    <property type="entry name" value="PBP2_NikA_DppA_OppA_like_7"/>
    <property type="match status" value="1"/>
</dbReference>
<feature type="signal peptide" evidence="5">
    <location>
        <begin position="1"/>
        <end position="31"/>
    </location>
</feature>
<evidence type="ECO:0000256" key="4">
    <source>
        <dbReference type="ARBA" id="ARBA00022729"/>
    </source>
</evidence>
<comment type="subcellular location">
    <subcellularLocation>
        <location evidence="1">Cell envelope</location>
    </subcellularLocation>
</comment>
<feature type="domain" description="Solute-binding protein family 5" evidence="6">
    <location>
        <begin position="83"/>
        <end position="444"/>
    </location>
</feature>
<feature type="chain" id="PRO_5046767053" evidence="5">
    <location>
        <begin position="32"/>
        <end position="532"/>
    </location>
</feature>
<evidence type="ECO:0000256" key="5">
    <source>
        <dbReference type="SAM" id="SignalP"/>
    </source>
</evidence>
<dbReference type="InterPro" id="IPR030678">
    <property type="entry name" value="Peptide/Ni-bd"/>
</dbReference>
<keyword evidence="3" id="KW-0813">Transport</keyword>
<evidence type="ECO:0000313" key="8">
    <source>
        <dbReference type="Proteomes" id="UP001499954"/>
    </source>
</evidence>
<sequence length="532" mass="55757">MNTKHPRRAVAALAVAASGLLLVTACSSGDAAPAASSNPEVLVIDQSFTAQSIDPATIFQVTDAIVATGIYQTLVSYQGDDPTPQPLLASAYDVSEDGRSVTFTLDESATFANGKPVTGDDVVFSLERLRNLKSSPSYLMDGLTVTAPDEHTVVVASENPASYIPSLLTSTATSIVEADAVRAAGGSDADDAAETDGAAALFTSAENGVGSGPYQLESYDTNSQITLVSNPEWWGGDAAYERIVIRNVKNPQQQKSNVESGESQIALDIPGRVAEGISTEALDVNAYPSPEVLYLAMTMDASSPTSDPAVRDAIRLGLDYDALVQLAGPGTLRAAGIIPSNLIGSIPADDAIQTDVEAAKQMIEDAGATGSKITFDYANDYTRLAGIDYNIIAQAVQTQLAAIGLTVELNPTPTSTSLQRYIDGETQLALWSWPPDYGDPDNLLVFGPGALIGERVQWTADDAPDVVALGDTARTALGDDREPAYLAWNEALVEQAPYAYLLEPTFTLVSSSAVGAKLDPMANLNLSQIAAN</sequence>
<dbReference type="PANTHER" id="PTHR30290">
    <property type="entry name" value="PERIPLASMIC BINDING COMPONENT OF ABC TRANSPORTER"/>
    <property type="match status" value="1"/>
</dbReference>
<reference evidence="8" key="1">
    <citation type="journal article" date="2019" name="Int. J. Syst. Evol. Microbiol.">
        <title>The Global Catalogue of Microorganisms (GCM) 10K type strain sequencing project: providing services to taxonomists for standard genome sequencing and annotation.</title>
        <authorList>
            <consortium name="The Broad Institute Genomics Platform"/>
            <consortium name="The Broad Institute Genome Sequencing Center for Infectious Disease"/>
            <person name="Wu L."/>
            <person name="Ma J."/>
        </authorList>
    </citation>
    <scope>NUCLEOTIDE SEQUENCE [LARGE SCALE GENOMIC DNA]</scope>
    <source>
        <strain evidence="8">JCM 13584</strain>
    </source>
</reference>
<evidence type="ECO:0000259" key="6">
    <source>
        <dbReference type="Pfam" id="PF00496"/>
    </source>
</evidence>
<evidence type="ECO:0000256" key="1">
    <source>
        <dbReference type="ARBA" id="ARBA00004196"/>
    </source>
</evidence>
<dbReference type="Gene3D" id="3.10.105.10">
    <property type="entry name" value="Dipeptide-binding Protein, Domain 3"/>
    <property type="match status" value="1"/>
</dbReference>
<dbReference type="PROSITE" id="PS51257">
    <property type="entry name" value="PROKAR_LIPOPROTEIN"/>
    <property type="match status" value="1"/>
</dbReference>
<evidence type="ECO:0000256" key="2">
    <source>
        <dbReference type="ARBA" id="ARBA00005695"/>
    </source>
</evidence>
<comment type="similarity">
    <text evidence="2">Belongs to the bacterial solute-binding protein 5 family.</text>
</comment>
<dbReference type="PIRSF" id="PIRSF002741">
    <property type="entry name" value="MppA"/>
    <property type="match status" value="1"/>
</dbReference>
<proteinExistence type="inferred from homology"/>
<dbReference type="InterPro" id="IPR000914">
    <property type="entry name" value="SBP_5_dom"/>
</dbReference>
<dbReference type="InterPro" id="IPR039424">
    <property type="entry name" value="SBP_5"/>
</dbReference>
<dbReference type="PANTHER" id="PTHR30290:SF10">
    <property type="entry name" value="PERIPLASMIC OLIGOPEPTIDE-BINDING PROTEIN-RELATED"/>
    <property type="match status" value="1"/>
</dbReference>
<keyword evidence="8" id="KW-1185">Reference proteome</keyword>
<accession>A0ABP5CFA3</accession>